<dbReference type="AlphaFoldDB" id="A0A0F8Z9E0"/>
<dbReference type="EMBL" id="LAZR01049124">
    <property type="protein sequence ID" value="KKK90387.1"/>
    <property type="molecule type" value="Genomic_DNA"/>
</dbReference>
<gene>
    <name evidence="1" type="ORF">LCGC14_2723530</name>
</gene>
<protein>
    <submittedName>
        <fullName evidence="1">Uncharacterized protein</fullName>
    </submittedName>
</protein>
<proteinExistence type="predicted"/>
<name>A0A0F8Z9E0_9ZZZZ</name>
<reference evidence="1" key="1">
    <citation type="journal article" date="2015" name="Nature">
        <title>Complex archaea that bridge the gap between prokaryotes and eukaryotes.</title>
        <authorList>
            <person name="Spang A."/>
            <person name="Saw J.H."/>
            <person name="Jorgensen S.L."/>
            <person name="Zaremba-Niedzwiedzka K."/>
            <person name="Martijn J."/>
            <person name="Lind A.E."/>
            <person name="van Eijk R."/>
            <person name="Schleper C."/>
            <person name="Guy L."/>
            <person name="Ettema T.J."/>
        </authorList>
    </citation>
    <scope>NUCLEOTIDE SEQUENCE</scope>
</reference>
<comment type="caution">
    <text evidence="1">The sequence shown here is derived from an EMBL/GenBank/DDBJ whole genome shotgun (WGS) entry which is preliminary data.</text>
</comment>
<organism evidence="1">
    <name type="scientific">marine sediment metagenome</name>
    <dbReference type="NCBI Taxonomy" id="412755"/>
    <lineage>
        <taxon>unclassified sequences</taxon>
        <taxon>metagenomes</taxon>
        <taxon>ecological metagenomes</taxon>
    </lineage>
</organism>
<evidence type="ECO:0000313" key="1">
    <source>
        <dbReference type="EMBL" id="KKK90387.1"/>
    </source>
</evidence>
<sequence>MPTADYARQLAELAVSDEPLAEALKIIRKAEADGFKRGLEEAAIEVNMVAKRYDDDK</sequence>
<accession>A0A0F8Z9E0</accession>